<feature type="signal peptide" evidence="1">
    <location>
        <begin position="1"/>
        <end position="22"/>
    </location>
</feature>
<reference evidence="2 3" key="1">
    <citation type="submission" date="2021-07" db="EMBL/GenBank/DDBJ databases">
        <title>Stakelama flava sp. nov., a novel endophytic bacterium isolated from branch of Kandelia candel.</title>
        <authorList>
            <person name="Tuo L."/>
        </authorList>
    </citation>
    <scope>NUCLEOTIDE SEQUENCE [LARGE SCALE GENOMIC DNA]</scope>
    <source>
        <strain evidence="2 3">CBK3Z-3</strain>
    </source>
</reference>
<evidence type="ECO:0000256" key="1">
    <source>
        <dbReference type="SAM" id="SignalP"/>
    </source>
</evidence>
<organism evidence="2 3">
    <name type="scientific">Stakelama flava</name>
    <dbReference type="NCBI Taxonomy" id="2860338"/>
    <lineage>
        <taxon>Bacteria</taxon>
        <taxon>Pseudomonadati</taxon>
        <taxon>Pseudomonadota</taxon>
        <taxon>Alphaproteobacteria</taxon>
        <taxon>Sphingomonadales</taxon>
        <taxon>Sphingomonadaceae</taxon>
        <taxon>Stakelama</taxon>
    </lineage>
</organism>
<dbReference type="RefSeq" id="WP_219238357.1">
    <property type="nucleotide sequence ID" value="NZ_JAHWZX010000008.1"/>
</dbReference>
<name>A0ABS6XM66_9SPHN</name>
<evidence type="ECO:0000313" key="2">
    <source>
        <dbReference type="EMBL" id="MBW4331251.1"/>
    </source>
</evidence>
<gene>
    <name evidence="2" type="ORF">KY084_10245</name>
</gene>
<dbReference type="EMBL" id="JAHWZX010000008">
    <property type="protein sequence ID" value="MBW4331251.1"/>
    <property type="molecule type" value="Genomic_DNA"/>
</dbReference>
<sequence>MRIGKAIIFAGAMFAAALPAQAQQSADARPQSVLFIGNSFTFGAHSAAKGYRAGTVEDLNRDGIGGVPALFKLFTREAGLDYRVSLETSPGRTLQWHWDNKRALVDRKWDHVVMQEYSVLDPEKPGNPAKLIDYSAKFARLFKAKNPDVDISLTATWTRPDQTFRTGGHWYGQSVYKMALDLERGYDRAAAADGAIDRVNPVGRAFNCAIQAGFADANPYDGIAFDQVDLWAWDHYHAGTPGYYLEALTVFISITGHDPRSFGGSEKAAEDLGLSPSEAIRLQNVAWANMHGGDCTTLAQQTATSAP</sequence>
<proteinExistence type="predicted"/>
<evidence type="ECO:0000313" key="3">
    <source>
        <dbReference type="Proteomes" id="UP001197214"/>
    </source>
</evidence>
<comment type="caution">
    <text evidence="2">The sequence shown here is derived from an EMBL/GenBank/DDBJ whole genome shotgun (WGS) entry which is preliminary data.</text>
</comment>
<feature type="chain" id="PRO_5046077365" evidence="1">
    <location>
        <begin position="23"/>
        <end position="307"/>
    </location>
</feature>
<keyword evidence="1" id="KW-0732">Signal</keyword>
<protein>
    <submittedName>
        <fullName evidence="2">PEP-CTERM sorting domain-containing protein</fullName>
    </submittedName>
</protein>
<keyword evidence="3" id="KW-1185">Reference proteome</keyword>
<accession>A0ABS6XM66</accession>
<dbReference type="Proteomes" id="UP001197214">
    <property type="component" value="Unassembled WGS sequence"/>
</dbReference>